<keyword evidence="3" id="KW-1185">Reference proteome</keyword>
<evidence type="ECO:0000259" key="1">
    <source>
        <dbReference type="Pfam" id="PF07727"/>
    </source>
</evidence>
<dbReference type="Pfam" id="PF07727">
    <property type="entry name" value="RVT_2"/>
    <property type="match status" value="1"/>
</dbReference>
<evidence type="ECO:0000313" key="2">
    <source>
        <dbReference type="EMBL" id="GFY29305.1"/>
    </source>
</evidence>
<dbReference type="PANTHER" id="PTHR11439">
    <property type="entry name" value="GAG-POL-RELATED RETROTRANSPOSON"/>
    <property type="match status" value="1"/>
</dbReference>
<gene>
    <name evidence="2" type="ORF">TNCV_4724331</name>
</gene>
<name>A0A8X6W724_TRICX</name>
<dbReference type="GO" id="GO:0071897">
    <property type="term" value="P:DNA biosynthetic process"/>
    <property type="evidence" value="ECO:0007669"/>
    <property type="project" value="UniProtKB-ARBA"/>
</dbReference>
<dbReference type="InterPro" id="IPR013103">
    <property type="entry name" value="RVT_2"/>
</dbReference>
<feature type="domain" description="Reverse transcriptase Ty1/copia-type" evidence="1">
    <location>
        <begin position="4"/>
        <end position="167"/>
    </location>
</feature>
<accession>A0A8X6W724</accession>
<organism evidence="2 3">
    <name type="scientific">Trichonephila clavipes</name>
    <name type="common">Golden silk orbweaver</name>
    <name type="synonym">Nephila clavipes</name>
    <dbReference type="NCBI Taxonomy" id="2585209"/>
    <lineage>
        <taxon>Eukaryota</taxon>
        <taxon>Metazoa</taxon>
        <taxon>Ecdysozoa</taxon>
        <taxon>Arthropoda</taxon>
        <taxon>Chelicerata</taxon>
        <taxon>Arachnida</taxon>
        <taxon>Araneae</taxon>
        <taxon>Araneomorphae</taxon>
        <taxon>Entelegynae</taxon>
        <taxon>Araneoidea</taxon>
        <taxon>Nephilidae</taxon>
        <taxon>Trichonephila</taxon>
    </lineage>
</organism>
<protein>
    <submittedName>
        <fullName evidence="2">Retrovirus-related Pol polyprotein from transposon TNT 1-94</fullName>
    </submittedName>
</protein>
<dbReference type="SUPFAM" id="SSF56672">
    <property type="entry name" value="DNA/RNA polymerases"/>
    <property type="match status" value="1"/>
</dbReference>
<comment type="caution">
    <text evidence="2">The sequence shown here is derived from an EMBL/GenBank/DDBJ whole genome shotgun (WGS) entry which is preliminary data.</text>
</comment>
<dbReference type="InterPro" id="IPR043502">
    <property type="entry name" value="DNA/RNA_pol_sf"/>
</dbReference>
<dbReference type="CDD" id="cd09272">
    <property type="entry name" value="RNase_HI_RT_Ty1"/>
    <property type="match status" value="1"/>
</dbReference>
<sequence>MHLTQFDVSTAFLYGDLEETIFMKQPEGFKDGSGRVSKLKRSLYGLKQSPRCWNKCFGQFLTDLGFKASEADPCLYIRERKGRKLLIVLYVDDGLIAATDQQDSEMFIKELKTKFKISVGKVSCFLGLEIEHHKDNSITINQKGYARKLLKCFGFEECKPVATPMLKDFRLQKSGTKNSDFQYRQAVGALMYLMVGTRPDLAYSVGFLSRSLENPSAEDIVKVKRVFRYITGTVGYGITYHATETKGVLHCYSDSDFGGCTKTSRSTSGYVMIYAGGAISWRSQRQAIVATSTTEAEVIAASEAAKEVIWLCRLIQGIVNLREIPTLQVDNRAAVKFPHNPEYHRRTKHIEIKHFFVREKVLEGKLNVKQASTEKQVTVTF</sequence>
<proteinExistence type="predicted"/>
<evidence type="ECO:0000313" key="3">
    <source>
        <dbReference type="Proteomes" id="UP000887159"/>
    </source>
</evidence>
<reference evidence="2" key="1">
    <citation type="submission" date="2020-08" db="EMBL/GenBank/DDBJ databases">
        <title>Multicomponent nature underlies the extraordinary mechanical properties of spider dragline silk.</title>
        <authorList>
            <person name="Kono N."/>
            <person name="Nakamura H."/>
            <person name="Mori M."/>
            <person name="Yoshida Y."/>
            <person name="Ohtoshi R."/>
            <person name="Malay A.D."/>
            <person name="Moran D.A.P."/>
            <person name="Tomita M."/>
            <person name="Numata K."/>
            <person name="Arakawa K."/>
        </authorList>
    </citation>
    <scope>NUCLEOTIDE SEQUENCE</scope>
</reference>
<dbReference type="Proteomes" id="UP000887159">
    <property type="component" value="Unassembled WGS sequence"/>
</dbReference>
<dbReference type="PANTHER" id="PTHR11439:SF491">
    <property type="entry name" value="INTEGRASE CATALYTIC DOMAIN-CONTAINING PROTEIN"/>
    <property type="match status" value="1"/>
</dbReference>
<dbReference type="EMBL" id="BMAU01021387">
    <property type="protein sequence ID" value="GFY29305.1"/>
    <property type="molecule type" value="Genomic_DNA"/>
</dbReference>
<dbReference type="AlphaFoldDB" id="A0A8X6W724"/>